<organism evidence="2 3">
    <name type="scientific">Diploptera punctata</name>
    <name type="common">Pacific beetle cockroach</name>
    <dbReference type="NCBI Taxonomy" id="6984"/>
    <lineage>
        <taxon>Eukaryota</taxon>
        <taxon>Metazoa</taxon>
        <taxon>Ecdysozoa</taxon>
        <taxon>Arthropoda</taxon>
        <taxon>Hexapoda</taxon>
        <taxon>Insecta</taxon>
        <taxon>Pterygota</taxon>
        <taxon>Neoptera</taxon>
        <taxon>Polyneoptera</taxon>
        <taxon>Dictyoptera</taxon>
        <taxon>Blattodea</taxon>
        <taxon>Blaberoidea</taxon>
        <taxon>Blaberidae</taxon>
        <taxon>Diplopterinae</taxon>
        <taxon>Diploptera</taxon>
    </lineage>
</organism>
<evidence type="ECO:0000256" key="1">
    <source>
        <dbReference type="SAM" id="Coils"/>
    </source>
</evidence>
<feature type="coiled-coil region" evidence="1">
    <location>
        <begin position="61"/>
        <end position="88"/>
    </location>
</feature>
<feature type="coiled-coil region" evidence="1">
    <location>
        <begin position="260"/>
        <end position="287"/>
    </location>
</feature>
<feature type="coiled-coil region" evidence="1">
    <location>
        <begin position="148"/>
        <end position="216"/>
    </location>
</feature>
<dbReference type="EMBL" id="JASPKZ010003849">
    <property type="protein sequence ID" value="KAJ9592054.1"/>
    <property type="molecule type" value="Genomic_DNA"/>
</dbReference>
<feature type="coiled-coil region" evidence="1">
    <location>
        <begin position="322"/>
        <end position="444"/>
    </location>
</feature>
<comment type="caution">
    <text evidence="2">The sequence shown here is derived from an EMBL/GenBank/DDBJ whole genome shotgun (WGS) entry which is preliminary data.</text>
</comment>
<sequence>MTNLMSQLSKYQKAENEVHEVMKLQLQLSEHQGLGNPIPSTLCQLMLCRLEEPFFLPSSELDKVKYDYKQLQEELLAVKQQSIEEKLKAIDQHSEEYIRWHDKAMTRVRQEADQQLHTLRADFSVKLEQKEKECTDLKQLYIEVYNTKEKLLSSLEQEQQKNREFTKQLNIESKKFQDAQLEFIGVEKQELTKRDLNEQLQNSKTLAREVEKAKLETLLFLYNRQARPIVSDVATSPLKNETTKEEDISSMLKKLEMQHQEEMTKILTKLEAEHQEKIEKVKQESVQCLANELSVCETRHRRQLEQAEEEYSRNLATFRSLIDNKTREVEVLKKAMLEERDKLRAEREHSQISEELKSRDREIKQLEEHLKLWEKDFQEKMNAQSDEWKNKLTTYQKEVEEERNNMAQAIAGWAKELQTLQKQYQESEEKISELQKKYQSAKKTAYRYKEWADGKEKHVEQEWHRISLAFQNALEALHVKALAEGKSTTAKQIESELQDLQNKMTLENPR</sequence>
<dbReference type="AlphaFoldDB" id="A0AAD8A3X9"/>
<dbReference type="Proteomes" id="UP001233999">
    <property type="component" value="Unassembled WGS sequence"/>
</dbReference>
<gene>
    <name evidence="2" type="ORF">L9F63_001433</name>
</gene>
<proteinExistence type="predicted"/>
<reference evidence="2" key="2">
    <citation type="submission" date="2023-05" db="EMBL/GenBank/DDBJ databases">
        <authorList>
            <person name="Fouks B."/>
        </authorList>
    </citation>
    <scope>NUCLEOTIDE SEQUENCE</scope>
    <source>
        <strain evidence="2">Stay&amp;Tobe</strain>
        <tissue evidence="2">Testes</tissue>
    </source>
</reference>
<evidence type="ECO:0000313" key="3">
    <source>
        <dbReference type="Proteomes" id="UP001233999"/>
    </source>
</evidence>
<evidence type="ECO:0000313" key="2">
    <source>
        <dbReference type="EMBL" id="KAJ9592054.1"/>
    </source>
</evidence>
<reference evidence="2" key="1">
    <citation type="journal article" date="2023" name="IScience">
        <title>Live-bearing cockroach genome reveals convergent evolutionary mechanisms linked to viviparity in insects and beyond.</title>
        <authorList>
            <person name="Fouks B."/>
            <person name="Harrison M.C."/>
            <person name="Mikhailova A.A."/>
            <person name="Marchal E."/>
            <person name="English S."/>
            <person name="Carruthers M."/>
            <person name="Jennings E.C."/>
            <person name="Chiamaka E.L."/>
            <person name="Frigard R.A."/>
            <person name="Pippel M."/>
            <person name="Attardo G.M."/>
            <person name="Benoit J.B."/>
            <person name="Bornberg-Bauer E."/>
            <person name="Tobe S.S."/>
        </authorList>
    </citation>
    <scope>NUCLEOTIDE SEQUENCE</scope>
    <source>
        <strain evidence="2">Stay&amp;Tobe</strain>
    </source>
</reference>
<keyword evidence="1" id="KW-0175">Coiled coil</keyword>
<accession>A0AAD8A3X9</accession>
<protein>
    <submittedName>
        <fullName evidence="2">Uncharacterized protein</fullName>
    </submittedName>
</protein>
<name>A0AAD8A3X9_DIPPU</name>
<keyword evidence="3" id="KW-1185">Reference proteome</keyword>